<gene>
    <name evidence="1" type="ORF">IMG5_044040</name>
</gene>
<accession>G0QM50</accession>
<sequence>TIKMIIIIMDFLIKVYQKESIKTIIQTYKIQKELNQYLNMYKRIISLNLIQIIETYNIQYLVLYYNIKNFPIDLISFQKIKIFKALNLIQQNFNQKEIIVILYNQFIFFQKYVNWKKKFLNLQKIICIQV</sequence>
<dbReference type="GeneID" id="14909890"/>
<dbReference type="AlphaFoldDB" id="G0QM50"/>
<organism evidence="1 2">
    <name type="scientific">Ichthyophthirius multifiliis</name>
    <name type="common">White spot disease agent</name>
    <name type="synonym">Ich</name>
    <dbReference type="NCBI Taxonomy" id="5932"/>
    <lineage>
        <taxon>Eukaryota</taxon>
        <taxon>Sar</taxon>
        <taxon>Alveolata</taxon>
        <taxon>Ciliophora</taxon>
        <taxon>Intramacronucleata</taxon>
        <taxon>Oligohymenophorea</taxon>
        <taxon>Hymenostomatida</taxon>
        <taxon>Ophryoglenina</taxon>
        <taxon>Ichthyophthirius</taxon>
    </lineage>
</organism>
<dbReference type="RefSeq" id="XP_004037691.1">
    <property type="nucleotide sequence ID" value="XM_004037643.1"/>
</dbReference>
<name>G0QM50_ICHMU</name>
<feature type="non-terminal residue" evidence="1">
    <location>
        <position position="1"/>
    </location>
</feature>
<feature type="non-terminal residue" evidence="1">
    <location>
        <position position="130"/>
    </location>
</feature>
<dbReference type="EMBL" id="GL983386">
    <property type="protein sequence ID" value="EGR33705.1"/>
    <property type="molecule type" value="Genomic_DNA"/>
</dbReference>
<evidence type="ECO:0000313" key="1">
    <source>
        <dbReference type="EMBL" id="EGR33705.1"/>
    </source>
</evidence>
<dbReference type="Proteomes" id="UP000008983">
    <property type="component" value="Unassembled WGS sequence"/>
</dbReference>
<dbReference type="InParanoid" id="G0QM50"/>
<evidence type="ECO:0000313" key="2">
    <source>
        <dbReference type="Proteomes" id="UP000008983"/>
    </source>
</evidence>
<keyword evidence="2" id="KW-1185">Reference proteome</keyword>
<proteinExistence type="predicted"/>
<reference evidence="1 2" key="1">
    <citation type="submission" date="2011-07" db="EMBL/GenBank/DDBJ databases">
        <authorList>
            <person name="Coyne R."/>
            <person name="Brami D."/>
            <person name="Johnson J."/>
            <person name="Hostetler J."/>
            <person name="Hannick L."/>
            <person name="Clark T."/>
            <person name="Cassidy-Hanley D."/>
            <person name="Inman J."/>
        </authorList>
    </citation>
    <scope>NUCLEOTIDE SEQUENCE [LARGE SCALE GENOMIC DNA]</scope>
    <source>
        <strain evidence="1 2">G5</strain>
    </source>
</reference>
<protein>
    <submittedName>
        <fullName evidence="1">Uncharacterized protein</fullName>
    </submittedName>
</protein>